<keyword evidence="3 9" id="KW-0132">Cell division</keyword>
<feature type="active site" evidence="9">
    <location>
        <position position="238"/>
    </location>
</feature>
<evidence type="ECO:0000256" key="7">
    <source>
        <dbReference type="ARBA" id="ARBA00023172"/>
    </source>
</evidence>
<dbReference type="GO" id="GO:0007059">
    <property type="term" value="P:chromosome segregation"/>
    <property type="evidence" value="ECO:0007669"/>
    <property type="project" value="UniProtKB-UniRule"/>
</dbReference>
<feature type="active site" evidence="9">
    <location>
        <position position="145"/>
    </location>
</feature>
<sequence length="289" mass="32311">MLRWERYLRERQGFSAATVRSYRADVDNLLEFLGIRQLEELNDALTVRTLRAWLSHRVAEGKSRATIARNAAAVRSFTAWAHREGWLTVDVGQGLVTAGVENHLPQVLSQASVTQLLDYAAQHAETPIAVRDWAMTELLYSSGLRIAELCSLDVTSVQDPMIRVRGKGGKERVVPYGRPAARALDRWLERREELAAPGEVALFVGQRGGRLNQRVARAALHQLTQAAGVEDISPHALRHSSATHLLEEGADLRHVQEFLGHSSLQTTQRYTHVDAARLTKVFRQAHPRA</sequence>
<protein>
    <recommendedName>
        <fullName evidence="9">Tyrosine recombinase XerC</fullName>
    </recommendedName>
</protein>
<evidence type="ECO:0000313" key="12">
    <source>
        <dbReference type="EMBL" id="XBW08752.1"/>
    </source>
</evidence>
<evidence type="ECO:0000256" key="1">
    <source>
        <dbReference type="ARBA" id="ARBA00004496"/>
    </source>
</evidence>
<dbReference type="PANTHER" id="PTHR30349">
    <property type="entry name" value="PHAGE INTEGRASE-RELATED"/>
    <property type="match status" value="1"/>
</dbReference>
<dbReference type="InterPro" id="IPR004107">
    <property type="entry name" value="Integrase_SAM-like_N"/>
</dbReference>
<evidence type="ECO:0000256" key="5">
    <source>
        <dbReference type="ARBA" id="ARBA00022908"/>
    </source>
</evidence>
<feature type="active site" description="O-(3'-phospho-DNA)-tyrosine intermediate" evidence="9">
    <location>
        <position position="270"/>
    </location>
</feature>
<dbReference type="GO" id="GO:0005737">
    <property type="term" value="C:cytoplasm"/>
    <property type="evidence" value="ECO:0007669"/>
    <property type="project" value="UniProtKB-SubCell"/>
</dbReference>
<reference evidence="12" key="1">
    <citation type="submission" date="2023-11" db="EMBL/GenBank/DDBJ databases">
        <title>Scrofimicrobium hongkongense sp. nov., isolated from a patient with peritonitis.</title>
        <authorList>
            <person name="Lao H.Y."/>
            <person name="Wong A.Y.P."/>
            <person name="Ng T.L."/>
            <person name="Wong R.Y.L."/>
            <person name="Yau M.C.Y."/>
            <person name="Lam J.Y.W."/>
            <person name="Siu G.K.H."/>
        </authorList>
    </citation>
    <scope>NUCLEOTIDE SEQUENCE</scope>
    <source>
        <strain evidence="12">R131</strain>
    </source>
</reference>
<dbReference type="InterPro" id="IPR002104">
    <property type="entry name" value="Integrase_catalytic"/>
</dbReference>
<dbReference type="SUPFAM" id="SSF56349">
    <property type="entry name" value="DNA breaking-rejoining enzymes"/>
    <property type="match status" value="1"/>
</dbReference>
<keyword evidence="7 9" id="KW-0233">DNA recombination</keyword>
<dbReference type="Pfam" id="PF02899">
    <property type="entry name" value="Phage_int_SAM_1"/>
    <property type="match status" value="1"/>
</dbReference>
<dbReference type="KEGG" id="sapp:SAC06_04130"/>
<dbReference type="HAMAP" id="MF_01808">
    <property type="entry name" value="Recomb_XerC_XerD"/>
    <property type="match status" value="1"/>
</dbReference>
<dbReference type="RefSeq" id="WP_350258952.1">
    <property type="nucleotide sequence ID" value="NZ_CP138335.1"/>
</dbReference>
<accession>A0AAU7V9Q3</accession>
<dbReference type="PROSITE" id="PS51900">
    <property type="entry name" value="CB"/>
    <property type="match status" value="1"/>
</dbReference>
<evidence type="ECO:0000256" key="8">
    <source>
        <dbReference type="ARBA" id="ARBA00023306"/>
    </source>
</evidence>
<feature type="domain" description="Tyr recombinase" evidence="10">
    <location>
        <begin position="103"/>
        <end position="283"/>
    </location>
</feature>
<dbReference type="GO" id="GO:0009037">
    <property type="term" value="F:tyrosine-based site-specific recombinase activity"/>
    <property type="evidence" value="ECO:0007669"/>
    <property type="project" value="UniProtKB-UniRule"/>
</dbReference>
<dbReference type="GO" id="GO:0003677">
    <property type="term" value="F:DNA binding"/>
    <property type="evidence" value="ECO:0007669"/>
    <property type="project" value="UniProtKB-UniRule"/>
</dbReference>
<keyword evidence="8 9" id="KW-0131">Cell cycle</keyword>
<dbReference type="GO" id="GO:0051301">
    <property type="term" value="P:cell division"/>
    <property type="evidence" value="ECO:0007669"/>
    <property type="project" value="UniProtKB-KW"/>
</dbReference>
<dbReference type="InterPro" id="IPR010998">
    <property type="entry name" value="Integrase_recombinase_N"/>
</dbReference>
<comment type="subcellular location">
    <subcellularLocation>
        <location evidence="1 9">Cytoplasm</location>
    </subcellularLocation>
</comment>
<comment type="function">
    <text evidence="9">Site-specific tyrosine recombinase, which acts by catalyzing the cutting and rejoining of the recombining DNA molecules. The XerC-XerD complex is essential to convert dimers of the bacterial chromosome into monomers to permit their segregation at cell division. It also contributes to the segregational stability of plasmids.</text>
</comment>
<evidence type="ECO:0000259" key="10">
    <source>
        <dbReference type="PROSITE" id="PS51898"/>
    </source>
</evidence>
<keyword evidence="4 9" id="KW-0159">Chromosome partition</keyword>
<dbReference type="PROSITE" id="PS51898">
    <property type="entry name" value="TYR_RECOMBINASE"/>
    <property type="match status" value="1"/>
</dbReference>
<comment type="similarity">
    <text evidence="9">Belongs to the 'phage' integrase family. XerC subfamily.</text>
</comment>
<proteinExistence type="inferred from homology"/>
<name>A0AAU7V9Q3_9ACTO</name>
<evidence type="ECO:0000259" key="11">
    <source>
        <dbReference type="PROSITE" id="PS51900"/>
    </source>
</evidence>
<evidence type="ECO:0000256" key="6">
    <source>
        <dbReference type="ARBA" id="ARBA00023125"/>
    </source>
</evidence>
<evidence type="ECO:0000256" key="9">
    <source>
        <dbReference type="HAMAP-Rule" id="MF_01808"/>
    </source>
</evidence>
<gene>
    <name evidence="9" type="primary">xerC</name>
    <name evidence="12" type="ORF">SAC06_04130</name>
</gene>
<keyword evidence="5 9" id="KW-0229">DNA integration</keyword>
<dbReference type="CDD" id="cd00798">
    <property type="entry name" value="INT_XerDC_C"/>
    <property type="match status" value="1"/>
</dbReference>
<dbReference type="InterPro" id="IPR013762">
    <property type="entry name" value="Integrase-like_cat_sf"/>
</dbReference>
<dbReference type="PANTHER" id="PTHR30349:SF77">
    <property type="entry name" value="TYROSINE RECOMBINASE XERC"/>
    <property type="match status" value="1"/>
</dbReference>
<dbReference type="GO" id="GO:0006313">
    <property type="term" value="P:DNA transposition"/>
    <property type="evidence" value="ECO:0007669"/>
    <property type="project" value="UniProtKB-UniRule"/>
</dbReference>
<keyword evidence="6 9" id="KW-0238">DNA-binding</keyword>
<feature type="active site" evidence="9">
    <location>
        <position position="261"/>
    </location>
</feature>
<dbReference type="InterPro" id="IPR050090">
    <property type="entry name" value="Tyrosine_recombinase_XerCD"/>
</dbReference>
<feature type="active site" evidence="9">
    <location>
        <position position="167"/>
    </location>
</feature>
<evidence type="ECO:0000256" key="4">
    <source>
        <dbReference type="ARBA" id="ARBA00022829"/>
    </source>
</evidence>
<dbReference type="AlphaFoldDB" id="A0AAU7V9Q3"/>
<dbReference type="Gene3D" id="1.10.150.130">
    <property type="match status" value="1"/>
</dbReference>
<evidence type="ECO:0000256" key="2">
    <source>
        <dbReference type="ARBA" id="ARBA00022490"/>
    </source>
</evidence>
<comment type="subunit">
    <text evidence="9">Forms a cyclic heterotetrameric complex composed of two molecules of XerC and two molecules of XerD.</text>
</comment>
<evidence type="ECO:0000256" key="3">
    <source>
        <dbReference type="ARBA" id="ARBA00022618"/>
    </source>
</evidence>
<dbReference type="InterPro" id="IPR044068">
    <property type="entry name" value="CB"/>
</dbReference>
<dbReference type="Pfam" id="PF00589">
    <property type="entry name" value="Phage_integrase"/>
    <property type="match status" value="1"/>
</dbReference>
<dbReference type="InterPro" id="IPR011010">
    <property type="entry name" value="DNA_brk_join_enz"/>
</dbReference>
<keyword evidence="2 9" id="KW-0963">Cytoplasm</keyword>
<feature type="domain" description="Core-binding (CB)" evidence="11">
    <location>
        <begin position="1"/>
        <end position="82"/>
    </location>
</feature>
<feature type="active site" evidence="9">
    <location>
        <position position="235"/>
    </location>
</feature>
<organism evidence="12">
    <name type="scientific">Scrofimicrobium appendicitidis</name>
    <dbReference type="NCBI Taxonomy" id="3079930"/>
    <lineage>
        <taxon>Bacteria</taxon>
        <taxon>Bacillati</taxon>
        <taxon>Actinomycetota</taxon>
        <taxon>Actinomycetes</taxon>
        <taxon>Actinomycetales</taxon>
        <taxon>Actinomycetaceae</taxon>
        <taxon>Scrofimicrobium</taxon>
    </lineage>
</organism>
<dbReference type="InterPro" id="IPR023009">
    <property type="entry name" value="Tyrosine_recombinase_XerC/XerD"/>
</dbReference>
<dbReference type="EMBL" id="CP138335">
    <property type="protein sequence ID" value="XBW08752.1"/>
    <property type="molecule type" value="Genomic_DNA"/>
</dbReference>
<dbReference type="Gene3D" id="1.10.443.10">
    <property type="entry name" value="Intergrase catalytic core"/>
    <property type="match status" value="1"/>
</dbReference>